<dbReference type="InterPro" id="IPR036188">
    <property type="entry name" value="FAD/NAD-bd_sf"/>
</dbReference>
<reference evidence="1 2" key="1">
    <citation type="submission" date="2024-02" db="EMBL/GenBank/DDBJ databases">
        <title>De novo assembly and annotation of 12 fungi associated with fruit tree decline syndrome in Ontario, Canada.</title>
        <authorList>
            <person name="Sulman M."/>
            <person name="Ellouze W."/>
            <person name="Ilyukhin E."/>
        </authorList>
    </citation>
    <scope>NUCLEOTIDE SEQUENCE [LARGE SCALE GENOMIC DNA]</scope>
    <source>
        <strain evidence="1 2">M1-105</strain>
    </source>
</reference>
<feature type="non-terminal residue" evidence="1">
    <location>
        <position position="1"/>
    </location>
</feature>
<accession>A0ABR3SAC4</accession>
<name>A0ABR3SAC4_9PEZI</name>
<dbReference type="EMBL" id="JAJVDC020000327">
    <property type="protein sequence ID" value="KAL1615257.1"/>
    <property type="molecule type" value="Genomic_DNA"/>
</dbReference>
<gene>
    <name evidence="1" type="ORF">SLS56_011881</name>
</gene>
<proteinExistence type="predicted"/>
<dbReference type="Gene3D" id="3.50.50.60">
    <property type="entry name" value="FAD/NAD(P)-binding domain"/>
    <property type="match status" value="1"/>
</dbReference>
<keyword evidence="2" id="KW-1185">Reference proteome</keyword>
<evidence type="ECO:0000313" key="1">
    <source>
        <dbReference type="EMBL" id="KAL1615257.1"/>
    </source>
</evidence>
<dbReference type="Proteomes" id="UP001521116">
    <property type="component" value="Unassembled WGS sequence"/>
</dbReference>
<protein>
    <submittedName>
        <fullName evidence="1">Uncharacterized protein</fullName>
    </submittedName>
</protein>
<organism evidence="1 2">
    <name type="scientific">Neofusicoccum ribis</name>
    <dbReference type="NCBI Taxonomy" id="45134"/>
    <lineage>
        <taxon>Eukaryota</taxon>
        <taxon>Fungi</taxon>
        <taxon>Dikarya</taxon>
        <taxon>Ascomycota</taxon>
        <taxon>Pezizomycotina</taxon>
        <taxon>Dothideomycetes</taxon>
        <taxon>Dothideomycetes incertae sedis</taxon>
        <taxon>Botryosphaeriales</taxon>
        <taxon>Botryosphaeriaceae</taxon>
        <taxon>Neofusicoccum</taxon>
    </lineage>
</organism>
<comment type="caution">
    <text evidence="1">The sequence shown here is derived from an EMBL/GenBank/DDBJ whole genome shotgun (WGS) entry which is preliminary data.</text>
</comment>
<dbReference type="SUPFAM" id="SSF51905">
    <property type="entry name" value="FAD/NAD(P)-binding domain"/>
    <property type="match status" value="1"/>
</dbReference>
<sequence>HLPFERTFPDSYPEFLTRLHLAEAYKGWAKRYDINIKLSTKLLSDSWDANKQTWDLLESFKGTVIHSVAYRSAKDWVGKRGIVIGTANTGERDVDTRVFLFTTKLMMK</sequence>
<evidence type="ECO:0000313" key="2">
    <source>
        <dbReference type="Proteomes" id="UP001521116"/>
    </source>
</evidence>